<feature type="transmembrane region" description="Helical" evidence="13">
    <location>
        <begin position="255"/>
        <end position="275"/>
    </location>
</feature>
<keyword evidence="15" id="KW-1185">Reference proteome</keyword>
<dbReference type="PANTHER" id="PTHR43298">
    <property type="entry name" value="MULTIDRUG RESISTANCE PROTEIN NORM-RELATED"/>
    <property type="match status" value="1"/>
</dbReference>
<accession>F7NJE1</accession>
<dbReference type="PIRSF" id="PIRSF006603">
    <property type="entry name" value="DinF"/>
    <property type="match status" value="1"/>
</dbReference>
<dbReference type="STRING" id="1009370.ALO_10984"/>
<evidence type="ECO:0000256" key="3">
    <source>
        <dbReference type="ARBA" id="ARBA00010199"/>
    </source>
</evidence>
<dbReference type="Proteomes" id="UP000003240">
    <property type="component" value="Unassembled WGS sequence"/>
</dbReference>
<gene>
    <name evidence="14" type="ORF">ALO_10984</name>
</gene>
<evidence type="ECO:0000313" key="14">
    <source>
        <dbReference type="EMBL" id="EGO63889.1"/>
    </source>
</evidence>
<dbReference type="EMBL" id="AFGF01000085">
    <property type="protein sequence ID" value="EGO63889.1"/>
    <property type="molecule type" value="Genomic_DNA"/>
</dbReference>
<keyword evidence="10" id="KW-0406">Ion transport</keyword>
<feature type="transmembrane region" description="Helical" evidence="13">
    <location>
        <begin position="281"/>
        <end position="298"/>
    </location>
</feature>
<evidence type="ECO:0000256" key="8">
    <source>
        <dbReference type="ARBA" id="ARBA00022692"/>
    </source>
</evidence>
<organism evidence="14 15">
    <name type="scientific">Acetonema longum DSM 6540</name>
    <dbReference type="NCBI Taxonomy" id="1009370"/>
    <lineage>
        <taxon>Bacteria</taxon>
        <taxon>Bacillati</taxon>
        <taxon>Bacillota</taxon>
        <taxon>Negativicutes</taxon>
        <taxon>Acetonemataceae</taxon>
        <taxon>Acetonema</taxon>
    </lineage>
</organism>
<dbReference type="GO" id="GO:0006811">
    <property type="term" value="P:monoatomic ion transport"/>
    <property type="evidence" value="ECO:0007669"/>
    <property type="project" value="UniProtKB-KW"/>
</dbReference>
<feature type="transmembrane region" description="Helical" evidence="13">
    <location>
        <begin position="319"/>
        <end position="336"/>
    </location>
</feature>
<feature type="transmembrane region" description="Helical" evidence="13">
    <location>
        <begin position="131"/>
        <end position="152"/>
    </location>
</feature>
<evidence type="ECO:0000256" key="13">
    <source>
        <dbReference type="SAM" id="Phobius"/>
    </source>
</evidence>
<keyword evidence="8 13" id="KW-0812">Transmembrane</keyword>
<sequence length="445" mass="47613">MNIVSHFMRGQILSLSWPVVLEMTGVMLVGLIVTAMVGQLGAVSLAAVGLATVVQMSAAMVFAAAGTGAAAIIAREAGARQWETVRRITGQAITLALIFGLFLAAIGYLGAELIFQLVDADPSVAQLAGSLLKIVFLVSPTFLVMSVGCAILRGVGRTRDSFLISLLNNGLNIAISYLAIFGIGLPAAGVYGAAWGIVSGQVTGGIAAVVMLMHQPLIRLSLKDMTVYRPDDVRRILRISLPAGMEQLAMQGGRVAFTFLLAGVGPVQFAAHQIAMQVESISFLPGFAFSVAAMTLVGQSLGRHIPHRAEQYARLTRTMAIGLMSGLGFVFIFFSQPLTRLFIQDPAVIAWGSACVMIAAAEQPTLALYYVMAGALRGAGDTKWPMYVTAVGVWLVRIPLVYLFIEVWGYAITAAWWITALDFLLRSAVMWHRFRAGKWKEEGAC</sequence>
<evidence type="ECO:0000256" key="9">
    <source>
        <dbReference type="ARBA" id="ARBA00022989"/>
    </source>
</evidence>
<dbReference type="OrthoDB" id="62420at2"/>
<dbReference type="InterPro" id="IPR050222">
    <property type="entry name" value="MATE_MdtK"/>
</dbReference>
<dbReference type="eggNOG" id="COG0534">
    <property type="taxonomic scope" value="Bacteria"/>
</dbReference>
<dbReference type="PANTHER" id="PTHR43298:SF2">
    <property type="entry name" value="FMN_FAD EXPORTER YEEO-RELATED"/>
    <property type="match status" value="1"/>
</dbReference>
<dbReference type="Pfam" id="PF01554">
    <property type="entry name" value="MatE"/>
    <property type="match status" value="2"/>
</dbReference>
<evidence type="ECO:0000256" key="1">
    <source>
        <dbReference type="ARBA" id="ARBA00003408"/>
    </source>
</evidence>
<proteinExistence type="inferred from homology"/>
<evidence type="ECO:0000256" key="2">
    <source>
        <dbReference type="ARBA" id="ARBA00004651"/>
    </source>
</evidence>
<keyword evidence="11 13" id="KW-0472">Membrane</keyword>
<comment type="similarity">
    <text evidence="3">Belongs to the multi antimicrobial extrusion (MATE) (TC 2.A.66.1) family.</text>
</comment>
<keyword evidence="9 13" id="KW-1133">Transmembrane helix</keyword>
<feature type="transmembrane region" description="Helical" evidence="13">
    <location>
        <begin position="193"/>
        <end position="213"/>
    </location>
</feature>
<evidence type="ECO:0000256" key="11">
    <source>
        <dbReference type="ARBA" id="ARBA00023136"/>
    </source>
</evidence>
<protein>
    <recommendedName>
        <fullName evidence="4">Probable multidrug resistance protein NorM</fullName>
    </recommendedName>
    <alternativeName>
        <fullName evidence="12">Multidrug-efflux transporter</fullName>
    </alternativeName>
</protein>
<reference evidence="14 15" key="1">
    <citation type="journal article" date="2011" name="EMBO J.">
        <title>Structural diversity of bacterial flagellar motors.</title>
        <authorList>
            <person name="Chen S."/>
            <person name="Beeby M."/>
            <person name="Murphy G.E."/>
            <person name="Leadbetter J.R."/>
            <person name="Hendrixson D.R."/>
            <person name="Briegel A."/>
            <person name="Li Z."/>
            <person name="Shi J."/>
            <person name="Tocheva E.I."/>
            <person name="Muller A."/>
            <person name="Dobro M.J."/>
            <person name="Jensen G.J."/>
        </authorList>
    </citation>
    <scope>NUCLEOTIDE SEQUENCE [LARGE SCALE GENOMIC DNA]</scope>
    <source>
        <strain evidence="14 15">DSM 6540</strain>
    </source>
</reference>
<dbReference type="NCBIfam" id="TIGR00797">
    <property type="entry name" value="matE"/>
    <property type="match status" value="1"/>
</dbReference>
<dbReference type="GO" id="GO:0015297">
    <property type="term" value="F:antiporter activity"/>
    <property type="evidence" value="ECO:0007669"/>
    <property type="project" value="UniProtKB-KW"/>
</dbReference>
<feature type="transmembrane region" description="Helical" evidence="13">
    <location>
        <begin position="384"/>
        <end position="402"/>
    </location>
</feature>
<feature type="transmembrane region" description="Helical" evidence="13">
    <location>
        <begin position="43"/>
        <end position="72"/>
    </location>
</feature>
<feature type="transmembrane region" description="Helical" evidence="13">
    <location>
        <begin position="12"/>
        <end position="37"/>
    </location>
</feature>
<evidence type="ECO:0000256" key="12">
    <source>
        <dbReference type="ARBA" id="ARBA00031636"/>
    </source>
</evidence>
<evidence type="ECO:0000256" key="4">
    <source>
        <dbReference type="ARBA" id="ARBA00020268"/>
    </source>
</evidence>
<dbReference type="GO" id="GO:0042910">
    <property type="term" value="F:xenobiotic transmembrane transporter activity"/>
    <property type="evidence" value="ECO:0007669"/>
    <property type="project" value="InterPro"/>
</dbReference>
<dbReference type="CDD" id="cd13137">
    <property type="entry name" value="MATE_NorM_like"/>
    <property type="match status" value="1"/>
</dbReference>
<name>F7NJE1_9FIRM</name>
<dbReference type="GO" id="GO:0005886">
    <property type="term" value="C:plasma membrane"/>
    <property type="evidence" value="ECO:0007669"/>
    <property type="project" value="UniProtKB-SubCell"/>
</dbReference>
<evidence type="ECO:0000256" key="5">
    <source>
        <dbReference type="ARBA" id="ARBA00022448"/>
    </source>
</evidence>
<dbReference type="InterPro" id="IPR048279">
    <property type="entry name" value="MdtK-like"/>
</dbReference>
<dbReference type="RefSeq" id="WP_004095484.1">
    <property type="nucleotide sequence ID" value="NZ_AFGF01000085.1"/>
</dbReference>
<keyword evidence="6" id="KW-0050">Antiport</keyword>
<comment type="caution">
    <text evidence="14">The sequence shown here is derived from an EMBL/GenBank/DDBJ whole genome shotgun (WGS) entry which is preliminary data.</text>
</comment>
<keyword evidence="5" id="KW-0813">Transport</keyword>
<evidence type="ECO:0000313" key="15">
    <source>
        <dbReference type="Proteomes" id="UP000003240"/>
    </source>
</evidence>
<evidence type="ECO:0000256" key="10">
    <source>
        <dbReference type="ARBA" id="ARBA00023065"/>
    </source>
</evidence>
<evidence type="ECO:0000256" key="7">
    <source>
        <dbReference type="ARBA" id="ARBA00022475"/>
    </source>
</evidence>
<keyword evidence="7" id="KW-1003">Cell membrane</keyword>
<feature type="transmembrane region" description="Helical" evidence="13">
    <location>
        <begin position="92"/>
        <end position="111"/>
    </location>
</feature>
<feature type="transmembrane region" description="Helical" evidence="13">
    <location>
        <begin position="348"/>
        <end position="372"/>
    </location>
</feature>
<feature type="transmembrane region" description="Helical" evidence="13">
    <location>
        <begin position="408"/>
        <end position="425"/>
    </location>
</feature>
<evidence type="ECO:0000256" key="6">
    <source>
        <dbReference type="ARBA" id="ARBA00022449"/>
    </source>
</evidence>
<feature type="transmembrane region" description="Helical" evidence="13">
    <location>
        <begin position="164"/>
        <end position="187"/>
    </location>
</feature>
<dbReference type="InterPro" id="IPR002528">
    <property type="entry name" value="MATE_fam"/>
</dbReference>
<dbReference type="AlphaFoldDB" id="F7NJE1"/>
<comment type="subcellular location">
    <subcellularLocation>
        <location evidence="2">Cell membrane</location>
        <topology evidence="2">Multi-pass membrane protein</topology>
    </subcellularLocation>
</comment>
<comment type="function">
    <text evidence="1">Multidrug efflux pump.</text>
</comment>